<gene>
    <name evidence="1" type="ORF">FAZ69_08465</name>
</gene>
<reference evidence="1 2" key="1">
    <citation type="submission" date="2019-04" db="EMBL/GenBank/DDBJ databases">
        <title>Trinickia sp. 7GSK02, isolated from subtropical forest soil.</title>
        <authorList>
            <person name="Gao Z.-H."/>
            <person name="Qiu L.-H."/>
        </authorList>
    </citation>
    <scope>NUCLEOTIDE SEQUENCE [LARGE SCALE GENOMIC DNA]</scope>
    <source>
        <strain evidence="1 2">7GSK02</strain>
    </source>
</reference>
<proteinExistence type="predicted"/>
<comment type="caution">
    <text evidence="1">The sequence shown here is derived from an EMBL/GenBank/DDBJ whole genome shotgun (WGS) entry which is preliminary data.</text>
</comment>
<evidence type="ECO:0000313" key="1">
    <source>
        <dbReference type="EMBL" id="TKC90348.1"/>
    </source>
</evidence>
<organism evidence="1 2">
    <name type="scientific">Trinickia terrae</name>
    <dbReference type="NCBI Taxonomy" id="2571161"/>
    <lineage>
        <taxon>Bacteria</taxon>
        <taxon>Pseudomonadati</taxon>
        <taxon>Pseudomonadota</taxon>
        <taxon>Betaproteobacteria</taxon>
        <taxon>Burkholderiales</taxon>
        <taxon>Burkholderiaceae</taxon>
        <taxon>Trinickia</taxon>
    </lineage>
</organism>
<protein>
    <submittedName>
        <fullName evidence="1">Uncharacterized protein</fullName>
    </submittedName>
</protein>
<keyword evidence="2" id="KW-1185">Reference proteome</keyword>
<sequence length="353" mass="36632">MFAGAGAAWASCGGTEALVNKAAAGLAGTIIGAISAATGSITALDEAQTEELIGSIKVLTKQVQTSTSNSDDSTRQAEEAGASFQTALATNEVINKMVLDLKSQGYDPCAQASATKQMATAEAQVTAALPQRIAAEVQAGGGRYGDLSTVLRQREQQHKALFCTQAEVTAGLCSSLGAVPGGDSNASLIFSSDTSPNMLAAKNAAINNIIGMPDALPPAGSANTPQGQAYLLAKKQKDAFLAFPAYSLKAIQSDAEGFDSFMSERVGQYFGTDRAAQWAHDQASEAERGVLVDTVKIEGLLLKLHERQLKQSLRAEADQAAELALENKRINGQRVEAAQMAVAAANARSKVAP</sequence>
<evidence type="ECO:0000313" key="2">
    <source>
        <dbReference type="Proteomes" id="UP000305539"/>
    </source>
</evidence>
<dbReference type="EMBL" id="SWJE01000004">
    <property type="protein sequence ID" value="TKC90348.1"/>
    <property type="molecule type" value="Genomic_DNA"/>
</dbReference>
<dbReference type="OrthoDB" id="7978271at2"/>
<dbReference type="Proteomes" id="UP000305539">
    <property type="component" value="Unassembled WGS sequence"/>
</dbReference>
<accession>A0A4U1I9Z6</accession>
<dbReference type="AlphaFoldDB" id="A0A4U1I9Z6"/>
<name>A0A4U1I9Z6_9BURK</name>